<reference evidence="4" key="1">
    <citation type="submission" date="2018-03" db="EMBL/GenBank/DDBJ databases">
        <authorList>
            <person name="Rodrigo-Torres L."/>
            <person name="Arahal R. D."/>
            <person name="Lucena T."/>
        </authorList>
    </citation>
    <scope>NUCLEOTIDE SEQUENCE [LARGE SCALE GENOMIC DNA]</scope>
    <source>
        <strain evidence="4">CECT 8871</strain>
    </source>
</reference>
<feature type="signal peptide" evidence="1">
    <location>
        <begin position="1"/>
        <end position="29"/>
    </location>
</feature>
<feature type="domain" description="Lipoprotein LPP20-like" evidence="2">
    <location>
        <begin position="87"/>
        <end position="163"/>
    </location>
</feature>
<accession>A0A2R8AVK4</accession>
<dbReference type="RefSeq" id="WP_181389425.1">
    <property type="nucleotide sequence ID" value="NZ_OMOJ01000003.1"/>
</dbReference>
<evidence type="ECO:0000256" key="1">
    <source>
        <dbReference type="SAM" id="SignalP"/>
    </source>
</evidence>
<dbReference type="Pfam" id="PF02169">
    <property type="entry name" value="LPP20"/>
    <property type="match status" value="1"/>
</dbReference>
<keyword evidence="1" id="KW-0732">Signal</keyword>
<feature type="chain" id="PRO_5015361460" description="Lipoprotein LPP20-like domain-containing protein" evidence="1">
    <location>
        <begin position="30"/>
        <end position="178"/>
    </location>
</feature>
<proteinExistence type="predicted"/>
<dbReference type="AlphaFoldDB" id="A0A2R8AVK4"/>
<dbReference type="PROSITE" id="PS51257">
    <property type="entry name" value="PROKAR_LIPOPROTEIN"/>
    <property type="match status" value="1"/>
</dbReference>
<sequence>MTRLPLIRAGAGLAIVTALGACMSQQAQQALPPAPTPTAKAVAQIKDDVNAMHADSALPPVLAAPKYVPVELKGLGFSQVSAQPGKTLNEKRLMAIRAARLEAMRDLVEQVHGIHLTADTTIRDASVTNDHIRGIVEGELRGARTLRISPKDEDTFTVELALDADTVRYILRAVRMGV</sequence>
<organism evidence="3 4">
    <name type="scientific">Pseudoprimorskyibacter insulae</name>
    <dbReference type="NCBI Taxonomy" id="1695997"/>
    <lineage>
        <taxon>Bacteria</taxon>
        <taxon>Pseudomonadati</taxon>
        <taxon>Pseudomonadota</taxon>
        <taxon>Alphaproteobacteria</taxon>
        <taxon>Rhodobacterales</taxon>
        <taxon>Paracoccaceae</taxon>
        <taxon>Pseudoprimorskyibacter</taxon>
    </lineage>
</organism>
<gene>
    <name evidence="3" type="ORF">PRI8871_01860</name>
</gene>
<keyword evidence="4" id="KW-1185">Reference proteome</keyword>
<dbReference type="EMBL" id="OMOJ01000003">
    <property type="protein sequence ID" value="SPF80058.1"/>
    <property type="molecule type" value="Genomic_DNA"/>
</dbReference>
<evidence type="ECO:0000313" key="4">
    <source>
        <dbReference type="Proteomes" id="UP000244904"/>
    </source>
</evidence>
<protein>
    <recommendedName>
        <fullName evidence="2">Lipoprotein LPP20-like domain-containing protein</fullName>
    </recommendedName>
</protein>
<evidence type="ECO:0000313" key="3">
    <source>
        <dbReference type="EMBL" id="SPF80058.1"/>
    </source>
</evidence>
<evidence type="ECO:0000259" key="2">
    <source>
        <dbReference type="Pfam" id="PF02169"/>
    </source>
</evidence>
<dbReference type="Proteomes" id="UP000244904">
    <property type="component" value="Unassembled WGS sequence"/>
</dbReference>
<dbReference type="InterPro" id="IPR024952">
    <property type="entry name" value="LPP20-like_dom"/>
</dbReference>
<name>A0A2R8AVK4_9RHOB</name>